<comment type="caution">
    <text evidence="3">The sequence shown here is derived from an EMBL/GenBank/DDBJ whole genome shotgun (WGS) entry which is preliminary data.</text>
</comment>
<feature type="region of interest" description="Disordered" evidence="1">
    <location>
        <begin position="140"/>
        <end position="191"/>
    </location>
</feature>
<dbReference type="AlphaFoldDB" id="A0AB34JG88"/>
<accession>A0AB34JG88</accession>
<dbReference type="Proteomes" id="UP001515480">
    <property type="component" value="Unassembled WGS sequence"/>
</dbReference>
<dbReference type="EMBL" id="JBGBPQ010000009">
    <property type="protein sequence ID" value="KAL1519895.1"/>
    <property type="molecule type" value="Genomic_DNA"/>
</dbReference>
<name>A0AB34JG88_PRYPA</name>
<feature type="signal peptide" evidence="2">
    <location>
        <begin position="1"/>
        <end position="18"/>
    </location>
</feature>
<keyword evidence="4" id="KW-1185">Reference proteome</keyword>
<feature type="compositionally biased region" description="Low complexity" evidence="1">
    <location>
        <begin position="156"/>
        <end position="169"/>
    </location>
</feature>
<evidence type="ECO:0000256" key="2">
    <source>
        <dbReference type="SAM" id="SignalP"/>
    </source>
</evidence>
<reference evidence="3 4" key="1">
    <citation type="journal article" date="2024" name="Science">
        <title>Giant polyketide synthase enzymes in the biosynthesis of giant marine polyether toxins.</title>
        <authorList>
            <person name="Fallon T.R."/>
            <person name="Shende V.V."/>
            <person name="Wierzbicki I.H."/>
            <person name="Pendleton A.L."/>
            <person name="Watervoot N.F."/>
            <person name="Auber R.P."/>
            <person name="Gonzalez D.J."/>
            <person name="Wisecaver J.H."/>
            <person name="Moore B.S."/>
        </authorList>
    </citation>
    <scope>NUCLEOTIDE SEQUENCE [LARGE SCALE GENOMIC DNA]</scope>
    <source>
        <strain evidence="3 4">12B1</strain>
    </source>
</reference>
<protein>
    <submittedName>
        <fullName evidence="3">Uncharacterized protein</fullName>
    </submittedName>
</protein>
<feature type="chain" id="PRO_5044186563" evidence="2">
    <location>
        <begin position="19"/>
        <end position="289"/>
    </location>
</feature>
<evidence type="ECO:0000313" key="3">
    <source>
        <dbReference type="EMBL" id="KAL1519895.1"/>
    </source>
</evidence>
<keyword evidence="2" id="KW-0732">Signal</keyword>
<organism evidence="3 4">
    <name type="scientific">Prymnesium parvum</name>
    <name type="common">Toxic golden alga</name>
    <dbReference type="NCBI Taxonomy" id="97485"/>
    <lineage>
        <taxon>Eukaryota</taxon>
        <taxon>Haptista</taxon>
        <taxon>Haptophyta</taxon>
        <taxon>Prymnesiophyceae</taxon>
        <taxon>Prymnesiales</taxon>
        <taxon>Prymnesiaceae</taxon>
        <taxon>Prymnesium</taxon>
    </lineage>
</organism>
<evidence type="ECO:0000313" key="4">
    <source>
        <dbReference type="Proteomes" id="UP001515480"/>
    </source>
</evidence>
<evidence type="ECO:0000256" key="1">
    <source>
        <dbReference type="SAM" id="MobiDB-lite"/>
    </source>
</evidence>
<gene>
    <name evidence="3" type="ORF">AB1Y20_023384</name>
</gene>
<sequence>MLLLCAAAAALRLAPGTGSPLAARPRARPVVAAAFRSVDEFEAAASAYLSSLNETARSDPSFPSPLSYKALQSHGRVDLVEGCMEYGGYVSVSRRLGARVTFENSIDAPAAPVLGGGGAEPQVNLVLSAAAKEERLAQQLQRVQQAADDATDGDARAGAPARAWQSSELPPLPLGGGGAASPSPKPEDQGFPFLRLDEAQRGGLLGVVLLLSAGFGRSSEQALPAEVVGSFKLAAVALSVAHLAMAGYGAFLATQSGEAAAAWFVKILLTGFGGLSELTRSTDDKPNEA</sequence>
<proteinExistence type="predicted"/>